<evidence type="ECO:0000313" key="1">
    <source>
        <dbReference type="EMBL" id="KIQ35369.1"/>
    </source>
</evidence>
<protein>
    <submittedName>
        <fullName evidence="1">Uncharacterized protein</fullName>
    </submittedName>
</protein>
<proteinExistence type="predicted"/>
<accession>A0A0D0MWU2</accession>
<dbReference type="EMBL" id="JXQQ01000010">
    <property type="protein sequence ID" value="KIQ35369.1"/>
    <property type="molecule type" value="Genomic_DNA"/>
</dbReference>
<dbReference type="RefSeq" id="WP_042577789.1">
    <property type="nucleotide sequence ID" value="NZ_JXQQ01000010.1"/>
</dbReference>
<name>A0A0D0MWU2_VARPD</name>
<organism evidence="1 2">
    <name type="scientific">Variovorax paradoxus</name>
    <dbReference type="NCBI Taxonomy" id="34073"/>
    <lineage>
        <taxon>Bacteria</taxon>
        <taxon>Pseudomonadati</taxon>
        <taxon>Pseudomonadota</taxon>
        <taxon>Betaproteobacteria</taxon>
        <taxon>Burkholderiales</taxon>
        <taxon>Comamonadaceae</taxon>
        <taxon>Variovorax</taxon>
    </lineage>
</organism>
<dbReference type="AlphaFoldDB" id="A0A0D0MWU2"/>
<reference evidence="1 2" key="1">
    <citation type="submission" date="2014-12" db="EMBL/GenBank/DDBJ databases">
        <title>16Stimator: statistical estimation of ribosomal gene copy numbers from draft genome assemblies.</title>
        <authorList>
            <person name="Perisin M.A."/>
            <person name="Vetter M."/>
            <person name="Gilbert J.A."/>
            <person name="Bergelson J."/>
        </authorList>
    </citation>
    <scope>NUCLEOTIDE SEQUENCE [LARGE SCALE GENOMIC DNA]</scope>
    <source>
        <strain evidence="1 2">MEDvA23</strain>
    </source>
</reference>
<dbReference type="OrthoDB" id="6064972at2"/>
<evidence type="ECO:0000313" key="2">
    <source>
        <dbReference type="Proteomes" id="UP000032067"/>
    </source>
</evidence>
<comment type="caution">
    <text evidence="1">The sequence shown here is derived from an EMBL/GenBank/DDBJ whole genome shotgun (WGS) entry which is preliminary data.</text>
</comment>
<dbReference type="Proteomes" id="UP000032067">
    <property type="component" value="Unassembled WGS sequence"/>
</dbReference>
<sequence>MTCSRTPLEAAAGKLIAAIQKEWGNEAGEPQSAESENVMHAAHELLQAASKFGSIVSVISSGSVSAFFGEQWVQAHPGVLPYIAVLEGDA</sequence>
<gene>
    <name evidence="1" type="ORF">RT97_05740</name>
</gene>